<feature type="compositionally biased region" description="Low complexity" evidence="1">
    <location>
        <begin position="98"/>
        <end position="112"/>
    </location>
</feature>
<protein>
    <submittedName>
        <fullName evidence="2">Uncharacterized protein</fullName>
    </submittedName>
</protein>
<sequence length="477" mass="55448">MEKTRNKPKELLPYGMLLTRLFKHVVFISPELAIDHYLSHDRVKHPLAPHYERKTRSDHGKKRPRDSNARSSSTTVNHPSSSRPLDDTIDENDEESFHSNSSSPSQNVSSSSNAIFRVRQNPTHKSQYLNTYLSETINLQTQQQEAHREELRSIGKALKDMMKKICSKFYQLSNHNDDIEKDDDPNDIVDIFMIEGNLFDFETPMCEAFNDFNYLLKIDKDLFNFDIQGTRTYEEYELSNYNGIAKWPTCSSDVGGFCNGGELPGMVRVKSITYFHDHKWYNKLVDGKLKDETLAFKAKVKESWENATLGVMKFCTWLINSFGNFYELDYNVLLKLQECWWKINADVVAPFTHSKTYGHGPYANIKTNWAHDPYLEVNNIIGGNYDISNTQDNQRDEERRDDPTLEPSVCKIRRFEMMKYLFNIDEEYISIQESEYLNHSKDILDAYLELLCIINEGCVVTTTDEEQDGKRSNLKTS</sequence>
<organism evidence="2">
    <name type="scientific">Tanacetum cinerariifolium</name>
    <name type="common">Dalmatian daisy</name>
    <name type="synonym">Chrysanthemum cinerariifolium</name>
    <dbReference type="NCBI Taxonomy" id="118510"/>
    <lineage>
        <taxon>Eukaryota</taxon>
        <taxon>Viridiplantae</taxon>
        <taxon>Streptophyta</taxon>
        <taxon>Embryophyta</taxon>
        <taxon>Tracheophyta</taxon>
        <taxon>Spermatophyta</taxon>
        <taxon>Magnoliopsida</taxon>
        <taxon>eudicotyledons</taxon>
        <taxon>Gunneridae</taxon>
        <taxon>Pentapetalae</taxon>
        <taxon>asterids</taxon>
        <taxon>campanulids</taxon>
        <taxon>Asterales</taxon>
        <taxon>Asteraceae</taxon>
        <taxon>Asteroideae</taxon>
        <taxon>Anthemideae</taxon>
        <taxon>Anthemidinae</taxon>
        <taxon>Tanacetum</taxon>
    </lineage>
</organism>
<evidence type="ECO:0000256" key="1">
    <source>
        <dbReference type="SAM" id="MobiDB-lite"/>
    </source>
</evidence>
<reference evidence="2" key="1">
    <citation type="journal article" date="2019" name="Sci. Rep.">
        <title>Draft genome of Tanacetum cinerariifolium, the natural source of mosquito coil.</title>
        <authorList>
            <person name="Yamashiro T."/>
            <person name="Shiraishi A."/>
            <person name="Satake H."/>
            <person name="Nakayama K."/>
        </authorList>
    </citation>
    <scope>NUCLEOTIDE SEQUENCE</scope>
</reference>
<comment type="caution">
    <text evidence="2">The sequence shown here is derived from an EMBL/GenBank/DDBJ whole genome shotgun (WGS) entry which is preliminary data.</text>
</comment>
<dbReference type="EMBL" id="BKCJ010005097">
    <property type="protein sequence ID" value="GEU64897.1"/>
    <property type="molecule type" value="Genomic_DNA"/>
</dbReference>
<gene>
    <name evidence="2" type="ORF">Tci_036875</name>
</gene>
<proteinExistence type="predicted"/>
<evidence type="ECO:0000313" key="2">
    <source>
        <dbReference type="EMBL" id="GEU64897.1"/>
    </source>
</evidence>
<accession>A0A6L2LV95</accession>
<feature type="region of interest" description="Disordered" evidence="1">
    <location>
        <begin position="48"/>
        <end position="112"/>
    </location>
</feature>
<dbReference type="AlphaFoldDB" id="A0A6L2LV95"/>
<name>A0A6L2LV95_TANCI</name>
<feature type="compositionally biased region" description="Low complexity" evidence="1">
    <location>
        <begin position="71"/>
        <end position="82"/>
    </location>
</feature>